<dbReference type="InterPro" id="IPR003423">
    <property type="entry name" value="OMP_efflux"/>
</dbReference>
<dbReference type="OrthoDB" id="9813458at2"/>
<dbReference type="PANTHER" id="PTHR30026">
    <property type="entry name" value="OUTER MEMBRANE PROTEIN TOLC"/>
    <property type="match status" value="1"/>
</dbReference>
<keyword evidence="8" id="KW-0175">Coiled coil</keyword>
<dbReference type="GO" id="GO:0009279">
    <property type="term" value="C:cell outer membrane"/>
    <property type="evidence" value="ECO:0007669"/>
    <property type="project" value="UniProtKB-SubCell"/>
</dbReference>
<dbReference type="Gene3D" id="1.20.1600.10">
    <property type="entry name" value="Outer membrane efflux proteins (OEP)"/>
    <property type="match status" value="1"/>
</dbReference>
<keyword evidence="6" id="KW-0472">Membrane</keyword>
<evidence type="ECO:0000256" key="1">
    <source>
        <dbReference type="ARBA" id="ARBA00004442"/>
    </source>
</evidence>
<dbReference type="AlphaFoldDB" id="A0A1L6TAB0"/>
<keyword evidence="10" id="KW-0732">Signal</keyword>
<name>A0A1L6TAB0_PISSA</name>
<evidence type="ECO:0000256" key="8">
    <source>
        <dbReference type="SAM" id="Coils"/>
    </source>
</evidence>
<dbReference type="SUPFAM" id="SSF56954">
    <property type="entry name" value="Outer membrane efflux proteins (OEP)"/>
    <property type="match status" value="1"/>
</dbReference>
<proteinExistence type="inferred from homology"/>
<evidence type="ECO:0000256" key="2">
    <source>
        <dbReference type="ARBA" id="ARBA00007613"/>
    </source>
</evidence>
<dbReference type="Pfam" id="PF02321">
    <property type="entry name" value="OEP"/>
    <property type="match status" value="2"/>
</dbReference>
<dbReference type="Proteomes" id="UP000029558">
    <property type="component" value="Chromosome"/>
</dbReference>
<feature type="coiled-coil region" evidence="8">
    <location>
        <begin position="180"/>
        <end position="214"/>
    </location>
</feature>
<dbReference type="SMR" id="A0A1L6TAB0"/>
<evidence type="ECO:0000256" key="6">
    <source>
        <dbReference type="ARBA" id="ARBA00023136"/>
    </source>
</evidence>
<feature type="region of interest" description="Disordered" evidence="9">
    <location>
        <begin position="29"/>
        <end position="68"/>
    </location>
</feature>
<reference evidence="11 12" key="1">
    <citation type="journal article" date="2014" name="Genome Announc.">
        <title>Comparative Genome Analysis of Two Isolates of the Fish Pathogen Piscirickettsia salmonis from Different Hosts Reveals Major Differences in Virulence-Associated Secretion Systems.</title>
        <authorList>
            <person name="Bohle H."/>
            <person name="Henriquez P."/>
            <person name="Grothusen H."/>
            <person name="Navas E."/>
            <person name="Sandoval A."/>
            <person name="Bustamante F."/>
            <person name="Bustos P."/>
            <person name="Mancilla M."/>
        </authorList>
    </citation>
    <scope>NUCLEOTIDE SEQUENCE [LARGE SCALE GENOMIC DNA]</scope>
    <source>
        <strain evidence="12">B1-32597</strain>
    </source>
</reference>
<keyword evidence="3" id="KW-0813">Transport</keyword>
<evidence type="ECO:0000313" key="12">
    <source>
        <dbReference type="Proteomes" id="UP000029558"/>
    </source>
</evidence>
<dbReference type="InterPro" id="IPR010130">
    <property type="entry name" value="T1SS_OMP_TolC"/>
</dbReference>
<dbReference type="PANTHER" id="PTHR30026:SF20">
    <property type="entry name" value="OUTER MEMBRANE PROTEIN TOLC"/>
    <property type="match status" value="1"/>
</dbReference>
<evidence type="ECO:0000256" key="3">
    <source>
        <dbReference type="ARBA" id="ARBA00022448"/>
    </source>
</evidence>
<protein>
    <submittedName>
        <fullName evidence="11">Type I secretion protein TolC</fullName>
    </submittedName>
</protein>
<dbReference type="GO" id="GO:0015288">
    <property type="term" value="F:porin activity"/>
    <property type="evidence" value="ECO:0007669"/>
    <property type="project" value="TreeGrafter"/>
</dbReference>
<comment type="similarity">
    <text evidence="2">Belongs to the outer membrane factor (OMF) (TC 1.B.17) family.</text>
</comment>
<evidence type="ECO:0000256" key="4">
    <source>
        <dbReference type="ARBA" id="ARBA00022452"/>
    </source>
</evidence>
<dbReference type="GO" id="GO:1990281">
    <property type="term" value="C:efflux pump complex"/>
    <property type="evidence" value="ECO:0007669"/>
    <property type="project" value="TreeGrafter"/>
</dbReference>
<keyword evidence="4" id="KW-1134">Transmembrane beta strand</keyword>
<gene>
    <name evidence="11" type="primary">tolC</name>
    <name evidence="11" type="ORF">KU39_872</name>
</gene>
<dbReference type="NCBIfam" id="TIGR01844">
    <property type="entry name" value="type_I_sec_TolC"/>
    <property type="match status" value="1"/>
</dbReference>
<accession>A0A1L6TAB0</accession>
<comment type="subcellular location">
    <subcellularLocation>
        <location evidence="1">Cell outer membrane</location>
    </subcellularLocation>
</comment>
<feature type="signal peptide" evidence="10">
    <location>
        <begin position="1"/>
        <end position="22"/>
    </location>
</feature>
<evidence type="ECO:0000256" key="9">
    <source>
        <dbReference type="SAM" id="MobiDB-lite"/>
    </source>
</evidence>
<dbReference type="GO" id="GO:0015562">
    <property type="term" value="F:efflux transmembrane transporter activity"/>
    <property type="evidence" value="ECO:0007669"/>
    <property type="project" value="InterPro"/>
</dbReference>
<dbReference type="InterPro" id="IPR051906">
    <property type="entry name" value="TolC-like"/>
</dbReference>
<sequence>MCKTICTGALLISALIAMNAFAADAAVTTKATTPTKTDTQASNLDKKSNKKPVQHSGPDNDKNKAQQPQSLAVDLITAYQQALQKDPTLKAAAATYQAQQQLTPIARAGLLPQIVGTANTQGNRQSPSAPERYNSHGFSLTLTQSIFSYSNWKTLAQSYPQVAGAAADYESAKQSLILRVAQTYLDILQAEDELKAAQANEDALAETLKQSQQRFNVGLVAITDVQTTRASYESAIATRVQAENTVANNQEALAEITGVIQKNLIPMRYDIPLTKPMPNNIDNWVAAALKGNPALASARYDQDAGNDAVGIAAGAFIPTLDGTATYTRAASNASAAGAQSSLAQSGQLSATWNLFQGGADYATYKQASYTAKATASNYVNTERSTTTKTRQDFLSVIAGIGTVNAYKQAVISSESSLKSFQAGYAVGTETIVNVLDAQKKLFDSRSSYAQQKYQYIIDTLNLKADTGSLAIDDLKKINSWLQVKHS</sequence>
<dbReference type="EMBL" id="CP012508">
    <property type="protein sequence ID" value="ALB22055.1"/>
    <property type="molecule type" value="Genomic_DNA"/>
</dbReference>
<evidence type="ECO:0000313" key="11">
    <source>
        <dbReference type="EMBL" id="ALB22055.1"/>
    </source>
</evidence>
<feature type="chain" id="PRO_5043601753" evidence="10">
    <location>
        <begin position="23"/>
        <end position="486"/>
    </location>
</feature>
<feature type="compositionally biased region" description="Low complexity" evidence="9">
    <location>
        <begin position="29"/>
        <end position="41"/>
    </location>
</feature>
<evidence type="ECO:0000256" key="10">
    <source>
        <dbReference type="SAM" id="SignalP"/>
    </source>
</evidence>
<keyword evidence="7" id="KW-0998">Cell outer membrane</keyword>
<evidence type="ECO:0000256" key="7">
    <source>
        <dbReference type="ARBA" id="ARBA00023237"/>
    </source>
</evidence>
<keyword evidence="5" id="KW-0812">Transmembrane</keyword>
<organism evidence="11 12">
    <name type="scientific">Piscirickettsia salmonis</name>
    <dbReference type="NCBI Taxonomy" id="1238"/>
    <lineage>
        <taxon>Bacteria</taxon>
        <taxon>Pseudomonadati</taxon>
        <taxon>Pseudomonadota</taxon>
        <taxon>Gammaproteobacteria</taxon>
        <taxon>Thiotrichales</taxon>
        <taxon>Piscirickettsiaceae</taxon>
        <taxon>Piscirickettsia</taxon>
    </lineage>
</organism>
<evidence type="ECO:0000256" key="5">
    <source>
        <dbReference type="ARBA" id="ARBA00022692"/>
    </source>
</evidence>
<dbReference type="RefSeq" id="WP_027243158.1">
    <property type="nucleotide sequence ID" value="NZ_CP012508.1"/>
</dbReference>